<proteinExistence type="predicted"/>
<feature type="region of interest" description="Disordered" evidence="1">
    <location>
        <begin position="1"/>
        <end position="21"/>
    </location>
</feature>
<feature type="domain" description="ABC-type transport auxiliary lipoprotein component" evidence="2">
    <location>
        <begin position="48"/>
        <end position="208"/>
    </location>
</feature>
<organism evidence="3 4">
    <name type="scientific">Rhizobium halophytocola</name>
    <dbReference type="NCBI Taxonomy" id="735519"/>
    <lineage>
        <taxon>Bacteria</taxon>
        <taxon>Pseudomonadati</taxon>
        <taxon>Pseudomonadota</taxon>
        <taxon>Alphaproteobacteria</taxon>
        <taxon>Hyphomicrobiales</taxon>
        <taxon>Rhizobiaceae</taxon>
        <taxon>Rhizobium/Agrobacterium group</taxon>
        <taxon>Rhizobium</taxon>
    </lineage>
</organism>
<evidence type="ECO:0000313" key="4">
    <source>
        <dbReference type="Proteomes" id="UP000759443"/>
    </source>
</evidence>
<evidence type="ECO:0000256" key="1">
    <source>
        <dbReference type="SAM" id="MobiDB-lite"/>
    </source>
</evidence>
<feature type="compositionally biased region" description="Low complexity" evidence="1">
    <location>
        <begin position="1"/>
        <end position="10"/>
    </location>
</feature>
<accession>A0ABS4DZ69</accession>
<dbReference type="RefSeq" id="WP_377300071.1">
    <property type="nucleotide sequence ID" value="NZ_JAGGJU010000006.1"/>
</dbReference>
<dbReference type="Gene3D" id="3.40.50.10610">
    <property type="entry name" value="ABC-type transport auxiliary lipoprotein component"/>
    <property type="match status" value="1"/>
</dbReference>
<dbReference type="Pfam" id="PF03886">
    <property type="entry name" value="ABC_trans_aux"/>
    <property type="match status" value="1"/>
</dbReference>
<name>A0ABS4DZ69_9HYPH</name>
<dbReference type="SUPFAM" id="SSF159594">
    <property type="entry name" value="XCC0632-like"/>
    <property type="match status" value="1"/>
</dbReference>
<feature type="compositionally biased region" description="Basic residues" evidence="1">
    <location>
        <begin position="11"/>
        <end position="21"/>
    </location>
</feature>
<comment type="caution">
    <text evidence="3">The sequence shown here is derived from an EMBL/GenBank/DDBJ whole genome shotgun (WGS) entry which is preliminary data.</text>
</comment>
<evidence type="ECO:0000313" key="3">
    <source>
        <dbReference type="EMBL" id="MBP1850986.1"/>
    </source>
</evidence>
<protein>
    <submittedName>
        <fullName evidence="3">Cholesterol transport system auxiliary component</fullName>
    </submittedName>
</protein>
<dbReference type="InterPro" id="IPR005586">
    <property type="entry name" value="ABC_trans_aux"/>
</dbReference>
<keyword evidence="4" id="KW-1185">Reference proteome</keyword>
<evidence type="ECO:0000259" key="2">
    <source>
        <dbReference type="Pfam" id="PF03886"/>
    </source>
</evidence>
<reference evidence="3 4" key="1">
    <citation type="submission" date="2021-03" db="EMBL/GenBank/DDBJ databases">
        <title>Genomic Encyclopedia of Type Strains, Phase IV (KMG-IV): sequencing the most valuable type-strain genomes for metagenomic binning, comparative biology and taxonomic classification.</title>
        <authorList>
            <person name="Goeker M."/>
        </authorList>
    </citation>
    <scope>NUCLEOTIDE SEQUENCE [LARGE SCALE GENOMIC DNA]</scope>
    <source>
        <strain evidence="3 4">DSM 21600</strain>
    </source>
</reference>
<dbReference type="EMBL" id="JAGGJU010000006">
    <property type="protein sequence ID" value="MBP1850986.1"/>
    <property type="molecule type" value="Genomic_DNA"/>
</dbReference>
<dbReference type="Proteomes" id="UP000759443">
    <property type="component" value="Unassembled WGS sequence"/>
</dbReference>
<sequence length="215" mass="22933">MMRSSVTTSRTRQRHGGAHRGWARAAMALPMAALLLSGCGTSAKNDTFDLSAASVPAARQSSARGRQLLIPPPSALKALDSDHVLVRLSDSEIQYLGKSQWSDNLPLMVQSKLVQAFEDTGKLGGVGIPGQGLAIDYQLLTDIRSFEVDTQGGNRAVIEISAKLLNDRNGTIVRQQVFSATMPARGGDNAAFVAALDQAFGTVTTQIVNWTLKVL</sequence>
<gene>
    <name evidence="3" type="ORF">J2Z17_002429</name>
</gene>